<dbReference type="EMBL" id="CP159373">
    <property type="protein sequence ID" value="XCN74026.1"/>
    <property type="molecule type" value="Genomic_DNA"/>
</dbReference>
<dbReference type="KEGG" id="eaj:Q3M24_04515"/>
<gene>
    <name evidence="1" type="ORF">Q3M24_04515</name>
</gene>
<name>A0AAU8LYS8_9BACT</name>
<evidence type="ECO:0000313" key="1">
    <source>
        <dbReference type="EMBL" id="XCN74026.1"/>
    </source>
</evidence>
<organism evidence="1">
    <name type="scientific">Candidatus Electrothrix aestuarii</name>
    <dbReference type="NCBI Taxonomy" id="3062594"/>
    <lineage>
        <taxon>Bacteria</taxon>
        <taxon>Pseudomonadati</taxon>
        <taxon>Thermodesulfobacteriota</taxon>
        <taxon>Desulfobulbia</taxon>
        <taxon>Desulfobulbales</taxon>
        <taxon>Desulfobulbaceae</taxon>
        <taxon>Candidatus Electrothrix</taxon>
    </lineage>
</organism>
<reference evidence="1" key="2">
    <citation type="submission" date="2024-06" db="EMBL/GenBank/DDBJ databases">
        <authorList>
            <person name="Plum-Jensen L.E."/>
            <person name="Schramm A."/>
            <person name="Marshall I.P.G."/>
        </authorList>
    </citation>
    <scope>NUCLEOTIDE SEQUENCE</scope>
    <source>
        <strain evidence="1">Rat1</strain>
    </source>
</reference>
<sequence length="65" mass="7525">MSSSNEAWDHLGELSEDDAIHVLTRLFALYEEQEQRNPYDPAAPLFFRNLITALEQTSSCNLNRR</sequence>
<accession>A0AAU8LYS8</accession>
<protein>
    <submittedName>
        <fullName evidence="1">Uncharacterized protein</fullName>
    </submittedName>
</protein>
<proteinExistence type="predicted"/>
<dbReference type="AlphaFoldDB" id="A0AAU8LYS8"/>
<reference evidence="1" key="1">
    <citation type="journal article" date="2024" name="Syst. Appl. Microbiol.">
        <title>First single-strain enrichments of Electrothrix cable bacteria, description of E. aestuarii sp. nov. and E. rattekaaiensis sp. nov., and proposal of a cable bacteria taxonomy following the rules of the SeqCode.</title>
        <authorList>
            <person name="Plum-Jensen L.E."/>
            <person name="Schramm A."/>
            <person name="Marshall I.P.G."/>
        </authorList>
    </citation>
    <scope>NUCLEOTIDE SEQUENCE</scope>
    <source>
        <strain evidence="1">Rat1</strain>
    </source>
</reference>